<proteinExistence type="predicted"/>
<dbReference type="HOGENOM" id="CLU_210433_0_0_6"/>
<accession>C0Q6P4</accession>
<dbReference type="EMBL" id="CP000857">
    <property type="protein sequence ID" value="ACN44473.1"/>
    <property type="molecule type" value="Genomic_DNA"/>
</dbReference>
<protein>
    <recommendedName>
        <fullName evidence="3">BPSL0067 family protein</fullName>
    </recommendedName>
</protein>
<reference evidence="1 2" key="1">
    <citation type="journal article" date="2009" name="PLoS ONE">
        <title>Salmonella paratyphi C: genetic divergence from Salmonella choleraesuis and pathogenic convergence with Salmonella typhi.</title>
        <authorList>
            <person name="Liu W.-Q."/>
            <person name="Feng Y."/>
            <person name="Wang Y."/>
            <person name="Zou Q.-H."/>
            <person name="Chen F."/>
            <person name="Guo J.-T."/>
            <person name="Peng Y.-H."/>
            <person name="Jin Y."/>
            <person name="Li Y.-G."/>
            <person name="Hu S.-N."/>
            <person name="Johnston R.N."/>
            <person name="Liu G.-R."/>
            <person name="Liu S.-L."/>
        </authorList>
    </citation>
    <scope>NUCLEOTIDE SEQUENCE [LARGE SCALE GENOMIC DNA]</scope>
    <source>
        <strain evidence="1 2">RKS4594</strain>
    </source>
</reference>
<sequence>MHKHAAFYLEQDSNYIYVMDQWKKKKKISSRSLSRKGGIRSVGTYPDASNNAEAFYIIE</sequence>
<dbReference type="Proteomes" id="UP000001599">
    <property type="component" value="Chromosome"/>
</dbReference>
<organism evidence="1 2">
    <name type="scientific">Salmonella paratyphi C (strain RKS4594)</name>
    <dbReference type="NCBI Taxonomy" id="476213"/>
    <lineage>
        <taxon>Bacteria</taxon>
        <taxon>Pseudomonadati</taxon>
        <taxon>Pseudomonadota</taxon>
        <taxon>Gammaproteobacteria</taxon>
        <taxon>Enterobacterales</taxon>
        <taxon>Enterobacteriaceae</taxon>
        <taxon>Salmonella</taxon>
    </lineage>
</organism>
<evidence type="ECO:0000313" key="1">
    <source>
        <dbReference type="EMBL" id="ACN44473.1"/>
    </source>
</evidence>
<dbReference type="InterPro" id="IPR047746">
    <property type="entry name" value="Dae2/Tae2-like"/>
</dbReference>
<gene>
    <name evidence="1" type="ordered locus">SPC_0285</name>
</gene>
<dbReference type="NCBIfam" id="NF033857">
    <property type="entry name" value="BPSL0067_fam"/>
    <property type="match status" value="1"/>
</dbReference>
<evidence type="ECO:0000313" key="2">
    <source>
        <dbReference type="Proteomes" id="UP000001599"/>
    </source>
</evidence>
<dbReference type="AlphaFoldDB" id="C0Q6P4"/>
<name>C0Q6P4_SALPC</name>
<evidence type="ECO:0008006" key="3">
    <source>
        <dbReference type="Google" id="ProtNLM"/>
    </source>
</evidence>
<dbReference type="KEGG" id="sei:SPC_0285"/>